<dbReference type="eggNOG" id="ENOG502RAN0">
    <property type="taxonomic scope" value="Eukaryota"/>
</dbReference>
<keyword evidence="1" id="KW-0175">Coiled coil</keyword>
<dbReference type="GeneID" id="19239019"/>
<evidence type="ECO:0000313" key="4">
    <source>
        <dbReference type="EMBL" id="ERF69280.1"/>
    </source>
</evidence>
<dbReference type="Proteomes" id="UP000019373">
    <property type="component" value="Unassembled WGS sequence"/>
</dbReference>
<feature type="compositionally biased region" description="Basic and acidic residues" evidence="2">
    <location>
        <begin position="418"/>
        <end position="429"/>
    </location>
</feature>
<evidence type="ECO:0000256" key="1">
    <source>
        <dbReference type="SAM" id="Coils"/>
    </source>
</evidence>
<proteinExistence type="predicted"/>
<dbReference type="HOGENOM" id="CLU_049200_0_0_1"/>
<gene>
    <name evidence="4" type="ORF">EPUS_03984</name>
</gene>
<protein>
    <recommendedName>
        <fullName evidence="3">DUF7918 domain-containing protein</fullName>
    </recommendedName>
</protein>
<feature type="compositionally biased region" description="Basic and acidic residues" evidence="2">
    <location>
        <begin position="388"/>
        <end position="397"/>
    </location>
</feature>
<feature type="compositionally biased region" description="Low complexity" evidence="2">
    <location>
        <begin position="296"/>
        <end position="309"/>
    </location>
</feature>
<dbReference type="OrthoDB" id="3364132at2759"/>
<accession>U1HGL4</accession>
<dbReference type="PANTHER" id="PTHR36223:SF1">
    <property type="entry name" value="TRANSCRIPTION ELONGATION FACTOR EAF N-TERMINAL DOMAIN-CONTAINING PROTEIN"/>
    <property type="match status" value="1"/>
</dbReference>
<feature type="region of interest" description="Disordered" evidence="2">
    <location>
        <begin position="285"/>
        <end position="450"/>
    </location>
</feature>
<dbReference type="InterPro" id="IPR057678">
    <property type="entry name" value="DUF7918"/>
</dbReference>
<dbReference type="RefSeq" id="XP_007805038.1">
    <property type="nucleotide sequence ID" value="XM_007806847.1"/>
</dbReference>
<evidence type="ECO:0000259" key="3">
    <source>
        <dbReference type="Pfam" id="PF25534"/>
    </source>
</evidence>
<evidence type="ECO:0000256" key="2">
    <source>
        <dbReference type="SAM" id="MobiDB-lite"/>
    </source>
</evidence>
<reference evidence="5" key="1">
    <citation type="journal article" date="2014" name="BMC Genomics">
        <title>Genome characteristics reveal the impact of lichenization on lichen-forming fungus Endocarpon pusillum Hedwig (Verrucariales, Ascomycota).</title>
        <authorList>
            <person name="Wang Y.-Y."/>
            <person name="Liu B."/>
            <person name="Zhang X.-Y."/>
            <person name="Zhou Q.-M."/>
            <person name="Zhang T."/>
            <person name="Li H."/>
            <person name="Yu Y.-F."/>
            <person name="Zhang X.-L."/>
            <person name="Hao X.-Y."/>
            <person name="Wang M."/>
            <person name="Wang L."/>
            <person name="Wei J.-C."/>
        </authorList>
    </citation>
    <scope>NUCLEOTIDE SEQUENCE [LARGE SCALE GENOMIC DNA]</scope>
    <source>
        <strain evidence="5">Z07020 / HMAS-L-300199</strain>
    </source>
</reference>
<sequence>MPSHNFIDVRTIVDGSPLIEYSAPGDGDERDRTLTQYVEVGPDQKFGVQITLQPGFDFQKADYVNYGFYLDNSSGRHYHAFSKCKASHSDGVLLSKMQCLRDRFRLKDDMSGVWKHCSYVFGSLGMNESTATATLTPAQLENIGSIRVAVYRANRSKRAIPKVHEGKMPQVLDEVSEKSLKGKAIDNNIKYTNGIPTNPPSPIIYSYDRISGEAGTPYQFNLLYRSRKILQSLGCIPRSPSPPPDQSRMLERTEEMLQLAKRQARETNLELLRLRSELAEERLRSRSASVQHSTNSALSTVASSPSSLTKCRDSSVKKEASTYQIDLTNPSTERETSINSPGSSATFASPRSVRPTPPLFATPTGSIKPKNEEADEATPPPSTATRAKVGEATEKANRPPSAGLETQEPSTTGRKRKRGEEGNEADNHLIELPPSPDQPRISEIIDLTDD</sequence>
<feature type="compositionally biased region" description="Polar residues" evidence="2">
    <location>
        <begin position="321"/>
        <end position="349"/>
    </location>
</feature>
<dbReference type="AlphaFoldDB" id="U1HGL4"/>
<evidence type="ECO:0000313" key="5">
    <source>
        <dbReference type="Proteomes" id="UP000019373"/>
    </source>
</evidence>
<name>U1HGL4_ENDPU</name>
<feature type="compositionally biased region" description="Basic and acidic residues" evidence="2">
    <location>
        <begin position="310"/>
        <end position="320"/>
    </location>
</feature>
<dbReference type="EMBL" id="KE721457">
    <property type="protein sequence ID" value="ERF69280.1"/>
    <property type="molecule type" value="Genomic_DNA"/>
</dbReference>
<dbReference type="Pfam" id="PF25534">
    <property type="entry name" value="DUF7918"/>
    <property type="match status" value="1"/>
</dbReference>
<feature type="coiled-coil region" evidence="1">
    <location>
        <begin position="250"/>
        <end position="284"/>
    </location>
</feature>
<keyword evidence="5" id="KW-1185">Reference proteome</keyword>
<feature type="domain" description="DUF7918" evidence="3">
    <location>
        <begin position="7"/>
        <end position="239"/>
    </location>
</feature>
<organism evidence="4 5">
    <name type="scientific">Endocarpon pusillum (strain Z07020 / HMAS-L-300199)</name>
    <name type="common">Lichen-forming fungus</name>
    <dbReference type="NCBI Taxonomy" id="1263415"/>
    <lineage>
        <taxon>Eukaryota</taxon>
        <taxon>Fungi</taxon>
        <taxon>Dikarya</taxon>
        <taxon>Ascomycota</taxon>
        <taxon>Pezizomycotina</taxon>
        <taxon>Eurotiomycetes</taxon>
        <taxon>Chaetothyriomycetidae</taxon>
        <taxon>Verrucariales</taxon>
        <taxon>Verrucariaceae</taxon>
        <taxon>Endocarpon</taxon>
    </lineage>
</organism>
<dbReference type="PANTHER" id="PTHR36223">
    <property type="entry name" value="BETA-LACTAMASE-TYPE TRANSPEPTIDASE FOLD DOMAIN CONTAINING PROTEIN"/>
    <property type="match status" value="1"/>
</dbReference>